<feature type="transmembrane region" description="Helical" evidence="1">
    <location>
        <begin position="7"/>
        <end position="37"/>
    </location>
</feature>
<keyword evidence="1" id="KW-0812">Transmembrane</keyword>
<dbReference type="Proteomes" id="UP000014127">
    <property type="component" value="Unassembled WGS sequence"/>
</dbReference>
<evidence type="ECO:0000313" key="2">
    <source>
        <dbReference type="EMBL" id="EOT42624.1"/>
    </source>
</evidence>
<keyword evidence="1" id="KW-1133">Transmembrane helix</keyword>
<proteinExistence type="predicted"/>
<dbReference type="EMBL" id="AHYR01000004">
    <property type="protein sequence ID" value="EOT42624.1"/>
    <property type="molecule type" value="Genomic_DNA"/>
</dbReference>
<accession>S1N7A3</accession>
<reference evidence="2 3" key="1">
    <citation type="submission" date="2013-03" db="EMBL/GenBank/DDBJ databases">
        <title>The Genome Sequence of Enterococcus dispar ATCC_51266 (Illumina only assembly).</title>
        <authorList>
            <consortium name="The Broad Institute Genomics Platform"/>
            <consortium name="The Broad Institute Genome Sequencing Center for Infectious Disease"/>
            <person name="Earl A."/>
            <person name="Russ C."/>
            <person name="Gilmore M."/>
            <person name="Surin D."/>
            <person name="Walker B."/>
            <person name="Young S."/>
            <person name="Zeng Q."/>
            <person name="Gargeya S."/>
            <person name="Fitzgerald M."/>
            <person name="Haas B."/>
            <person name="Abouelleil A."/>
            <person name="Allen A.W."/>
            <person name="Alvarado L."/>
            <person name="Arachchi H.M."/>
            <person name="Berlin A.M."/>
            <person name="Chapman S.B."/>
            <person name="Gainer-Dewar J."/>
            <person name="Goldberg J."/>
            <person name="Griggs A."/>
            <person name="Gujja S."/>
            <person name="Hansen M."/>
            <person name="Howarth C."/>
            <person name="Imamovic A."/>
            <person name="Ireland A."/>
            <person name="Larimer J."/>
            <person name="McCowan C."/>
            <person name="Murphy C."/>
            <person name="Pearson M."/>
            <person name="Poon T.W."/>
            <person name="Priest M."/>
            <person name="Roberts A."/>
            <person name="Saif S."/>
            <person name="Shea T."/>
            <person name="Sisk P."/>
            <person name="Sykes S."/>
            <person name="Wortman J."/>
            <person name="Nusbaum C."/>
            <person name="Birren B."/>
        </authorList>
    </citation>
    <scope>NUCLEOTIDE SEQUENCE [LARGE SCALE GENOMIC DNA]</scope>
    <source>
        <strain evidence="2 3">ATCC 51266</strain>
    </source>
</reference>
<gene>
    <name evidence="2" type="ORF">OMK_00985</name>
</gene>
<comment type="caution">
    <text evidence="2">The sequence shown here is derived from an EMBL/GenBank/DDBJ whole genome shotgun (WGS) entry which is preliminary data.</text>
</comment>
<protein>
    <submittedName>
        <fullName evidence="2">Uncharacterized protein</fullName>
    </submittedName>
</protein>
<dbReference type="HOGENOM" id="CLU_2860690_0_0_9"/>
<dbReference type="AlphaFoldDB" id="S1N7A3"/>
<organism evidence="2 3">
    <name type="scientific">Enterococcus dispar ATCC 51266</name>
    <dbReference type="NCBI Taxonomy" id="1139219"/>
    <lineage>
        <taxon>Bacteria</taxon>
        <taxon>Bacillati</taxon>
        <taxon>Bacillota</taxon>
        <taxon>Bacilli</taxon>
        <taxon>Lactobacillales</taxon>
        <taxon>Enterococcaceae</taxon>
        <taxon>Enterococcus</taxon>
    </lineage>
</organism>
<keyword evidence="3" id="KW-1185">Reference proteome</keyword>
<evidence type="ECO:0000313" key="3">
    <source>
        <dbReference type="Proteomes" id="UP000014127"/>
    </source>
</evidence>
<keyword evidence="1" id="KW-0472">Membrane</keyword>
<sequence>MKQLNAIVFFLMPIIMLVIAYIDMRFLFIPAVTYYLWFFSEYDDLVYSRRHKKIGYRPTNQSQR</sequence>
<name>S1N7A3_9ENTE</name>
<evidence type="ECO:0000256" key="1">
    <source>
        <dbReference type="SAM" id="Phobius"/>
    </source>
</evidence>